<dbReference type="EMBL" id="MU266399">
    <property type="protein sequence ID" value="KAH7925554.1"/>
    <property type="molecule type" value="Genomic_DNA"/>
</dbReference>
<evidence type="ECO:0000313" key="2">
    <source>
        <dbReference type="Proteomes" id="UP000790709"/>
    </source>
</evidence>
<accession>A0ACB8BJ00</accession>
<sequence>MPNPSTMRQWQQELPLGMTRSSTFHKRSVLFRHFQRRRSSWSALKVDFIWNRHWTIVTALYFVARYCGSVSQFAMLAETLPLNWTAAVNTSIVVASQVLSIVFTTAMQVILLLRAHALCNRSRKILVFLSASFVCEMIVIVLAIVKSLDLVAMGGLHWTGSVPRASSVNSYAPDLWITVYRGTQLAFDVLLLVVALFGSVKHALEAKGWSVSPLVKALAEDQIVYFVWYAVWQGTNLPMAIGIDVGIAALDGLNSFFGAFATIAGPRMVISLRAHELKTREGTLQTQLSTIRFNAWGSPSQLDAEEEPVHTRGSGSRRGVDAEA</sequence>
<evidence type="ECO:0000313" key="1">
    <source>
        <dbReference type="EMBL" id="KAH7925554.1"/>
    </source>
</evidence>
<comment type="caution">
    <text evidence="1">The sequence shown here is derived from an EMBL/GenBank/DDBJ whole genome shotgun (WGS) entry which is preliminary data.</text>
</comment>
<dbReference type="Proteomes" id="UP000790709">
    <property type="component" value="Unassembled WGS sequence"/>
</dbReference>
<reference evidence="1" key="1">
    <citation type="journal article" date="2021" name="New Phytol.">
        <title>Evolutionary innovations through gain and loss of genes in the ectomycorrhizal Boletales.</title>
        <authorList>
            <person name="Wu G."/>
            <person name="Miyauchi S."/>
            <person name="Morin E."/>
            <person name="Kuo A."/>
            <person name="Drula E."/>
            <person name="Varga T."/>
            <person name="Kohler A."/>
            <person name="Feng B."/>
            <person name="Cao Y."/>
            <person name="Lipzen A."/>
            <person name="Daum C."/>
            <person name="Hundley H."/>
            <person name="Pangilinan J."/>
            <person name="Johnson J."/>
            <person name="Barry K."/>
            <person name="LaButti K."/>
            <person name="Ng V."/>
            <person name="Ahrendt S."/>
            <person name="Min B."/>
            <person name="Choi I.G."/>
            <person name="Park H."/>
            <person name="Plett J.M."/>
            <person name="Magnuson J."/>
            <person name="Spatafora J.W."/>
            <person name="Nagy L.G."/>
            <person name="Henrissat B."/>
            <person name="Grigoriev I.V."/>
            <person name="Yang Z.L."/>
            <person name="Xu J."/>
            <person name="Martin F.M."/>
        </authorList>
    </citation>
    <scope>NUCLEOTIDE SEQUENCE</scope>
    <source>
        <strain evidence="1">KUC20120723A-06</strain>
    </source>
</reference>
<keyword evidence="2" id="KW-1185">Reference proteome</keyword>
<gene>
    <name evidence="1" type="ORF">BV22DRAFT_423001</name>
</gene>
<name>A0ACB8BJ00_9AGAM</name>
<protein>
    <submittedName>
        <fullName evidence="1">Uncharacterized protein</fullName>
    </submittedName>
</protein>
<organism evidence="1 2">
    <name type="scientific">Leucogyrophana mollusca</name>
    <dbReference type="NCBI Taxonomy" id="85980"/>
    <lineage>
        <taxon>Eukaryota</taxon>
        <taxon>Fungi</taxon>
        <taxon>Dikarya</taxon>
        <taxon>Basidiomycota</taxon>
        <taxon>Agaricomycotina</taxon>
        <taxon>Agaricomycetes</taxon>
        <taxon>Agaricomycetidae</taxon>
        <taxon>Boletales</taxon>
        <taxon>Boletales incertae sedis</taxon>
        <taxon>Leucogyrophana</taxon>
    </lineage>
</organism>
<proteinExistence type="predicted"/>